<proteinExistence type="inferred from homology"/>
<keyword evidence="4" id="KW-0694">RNA-binding</keyword>
<dbReference type="Gene3D" id="3.30.420.80">
    <property type="entry name" value="Ribosomal protein S11"/>
    <property type="match status" value="1"/>
</dbReference>
<sequence>MPKPEAKKSVKKIIKKRAKSPVVSGNIYIQSTFNNTLITITDEKGGAIAQSSAGALGFKGAKKSTPYAAQLAVAAVVEKAKARGFSKANIYVSGVGSGRDAAVRALANTNIEAGLIKDVTPIPHNGCRAKKPRRV</sequence>
<comment type="similarity">
    <text evidence="1 4">Belongs to the universal ribosomal protein uS11 family.</text>
</comment>
<comment type="caution">
    <text evidence="5">The sequence shown here is derived from an EMBL/GenBank/DDBJ whole genome shotgun (WGS) entry which is preliminary data.</text>
</comment>
<accession>A0A2H0W6C6</accession>
<protein>
    <recommendedName>
        <fullName evidence="4">Small ribosomal subunit protein uS11</fullName>
    </recommendedName>
</protein>
<organism evidence="5 6">
    <name type="scientific">Candidatus Berkelbacteria bacterium CG10_big_fil_rev_8_21_14_0_10_43_13</name>
    <dbReference type="NCBI Taxonomy" id="1974514"/>
    <lineage>
        <taxon>Bacteria</taxon>
        <taxon>Candidatus Berkelbacteria</taxon>
    </lineage>
</organism>
<dbReference type="NCBIfam" id="NF003698">
    <property type="entry name" value="PRK05309.1"/>
    <property type="match status" value="1"/>
</dbReference>
<evidence type="ECO:0000256" key="4">
    <source>
        <dbReference type="HAMAP-Rule" id="MF_01310"/>
    </source>
</evidence>
<dbReference type="GO" id="GO:0019843">
    <property type="term" value="F:rRNA binding"/>
    <property type="evidence" value="ECO:0007669"/>
    <property type="project" value="UniProtKB-UniRule"/>
</dbReference>
<evidence type="ECO:0000256" key="1">
    <source>
        <dbReference type="ARBA" id="ARBA00006194"/>
    </source>
</evidence>
<evidence type="ECO:0000256" key="3">
    <source>
        <dbReference type="ARBA" id="ARBA00023274"/>
    </source>
</evidence>
<gene>
    <name evidence="4" type="primary">rpsK</name>
    <name evidence="5" type="ORF">COT78_02545</name>
</gene>
<dbReference type="PANTHER" id="PTHR11759">
    <property type="entry name" value="40S RIBOSOMAL PROTEIN S14/30S RIBOSOMAL PROTEIN S11"/>
    <property type="match status" value="1"/>
</dbReference>
<name>A0A2H0W6C6_9BACT</name>
<evidence type="ECO:0000313" key="5">
    <source>
        <dbReference type="EMBL" id="PIS07554.1"/>
    </source>
</evidence>
<reference evidence="6" key="1">
    <citation type="submission" date="2017-09" db="EMBL/GenBank/DDBJ databases">
        <title>Depth-based differentiation of microbial function through sediment-hosted aquifers and enrichment of novel symbionts in the deep terrestrial subsurface.</title>
        <authorList>
            <person name="Probst A.J."/>
            <person name="Ladd B."/>
            <person name="Jarett J.K."/>
            <person name="Geller-Mcgrath D.E."/>
            <person name="Sieber C.M.K."/>
            <person name="Emerson J.B."/>
            <person name="Anantharaman K."/>
            <person name="Thomas B.C."/>
            <person name="Malmstrom R."/>
            <person name="Stieglmeier M."/>
            <person name="Klingl A."/>
            <person name="Woyke T."/>
            <person name="Ryan C.M."/>
            <person name="Banfield J.F."/>
        </authorList>
    </citation>
    <scope>NUCLEOTIDE SEQUENCE [LARGE SCALE GENOMIC DNA]</scope>
</reference>
<dbReference type="SUPFAM" id="SSF53137">
    <property type="entry name" value="Translational machinery components"/>
    <property type="match status" value="1"/>
</dbReference>
<dbReference type="GO" id="GO:0006412">
    <property type="term" value="P:translation"/>
    <property type="evidence" value="ECO:0007669"/>
    <property type="project" value="UniProtKB-UniRule"/>
</dbReference>
<evidence type="ECO:0000313" key="6">
    <source>
        <dbReference type="Proteomes" id="UP000231382"/>
    </source>
</evidence>
<dbReference type="PIRSF" id="PIRSF002131">
    <property type="entry name" value="Ribosomal_S11"/>
    <property type="match status" value="1"/>
</dbReference>
<keyword evidence="4" id="KW-0699">rRNA-binding</keyword>
<comment type="subunit">
    <text evidence="4">Part of the 30S ribosomal subunit. Interacts with proteins S7 and S18. Binds to IF-3.</text>
</comment>
<dbReference type="Pfam" id="PF00411">
    <property type="entry name" value="Ribosomal_S11"/>
    <property type="match status" value="1"/>
</dbReference>
<dbReference type="Proteomes" id="UP000231382">
    <property type="component" value="Unassembled WGS sequence"/>
</dbReference>
<evidence type="ECO:0000256" key="2">
    <source>
        <dbReference type="ARBA" id="ARBA00022980"/>
    </source>
</evidence>
<dbReference type="InterPro" id="IPR001971">
    <property type="entry name" value="Ribosomal_uS11"/>
</dbReference>
<dbReference type="InterPro" id="IPR036967">
    <property type="entry name" value="Ribosomal_uS11_sf"/>
</dbReference>
<keyword evidence="2 4" id="KW-0689">Ribosomal protein</keyword>
<comment type="function">
    <text evidence="4">Located on the platform of the 30S subunit, it bridges several disparate RNA helices of the 16S rRNA. Forms part of the Shine-Dalgarno cleft in the 70S ribosome.</text>
</comment>
<keyword evidence="3 4" id="KW-0687">Ribonucleoprotein</keyword>
<dbReference type="GO" id="GO:0003735">
    <property type="term" value="F:structural constituent of ribosome"/>
    <property type="evidence" value="ECO:0007669"/>
    <property type="project" value="InterPro"/>
</dbReference>
<dbReference type="HAMAP" id="MF_01310">
    <property type="entry name" value="Ribosomal_uS11"/>
    <property type="match status" value="1"/>
</dbReference>
<dbReference type="GO" id="GO:1990904">
    <property type="term" value="C:ribonucleoprotein complex"/>
    <property type="evidence" value="ECO:0007669"/>
    <property type="project" value="UniProtKB-KW"/>
</dbReference>
<dbReference type="GO" id="GO:0005840">
    <property type="term" value="C:ribosome"/>
    <property type="evidence" value="ECO:0007669"/>
    <property type="project" value="UniProtKB-KW"/>
</dbReference>
<dbReference type="AlphaFoldDB" id="A0A2H0W6C6"/>
<dbReference type="EMBL" id="PEZW01000018">
    <property type="protein sequence ID" value="PIS07554.1"/>
    <property type="molecule type" value="Genomic_DNA"/>
</dbReference>